<dbReference type="Pfam" id="PF08241">
    <property type="entry name" value="Methyltransf_11"/>
    <property type="match status" value="1"/>
</dbReference>
<dbReference type="Proteomes" id="UP001597383">
    <property type="component" value="Unassembled WGS sequence"/>
</dbReference>
<evidence type="ECO:0000256" key="1">
    <source>
        <dbReference type="ARBA" id="ARBA00008361"/>
    </source>
</evidence>
<keyword evidence="6" id="KW-1185">Reference proteome</keyword>
<evidence type="ECO:0000313" key="6">
    <source>
        <dbReference type="Proteomes" id="UP001597383"/>
    </source>
</evidence>
<dbReference type="InterPro" id="IPR013216">
    <property type="entry name" value="Methyltransf_11"/>
</dbReference>
<comment type="similarity">
    <text evidence="1">Belongs to the methyltransferase superfamily.</text>
</comment>
<evidence type="ECO:0000256" key="2">
    <source>
        <dbReference type="ARBA" id="ARBA00022603"/>
    </source>
</evidence>
<dbReference type="RefSeq" id="WP_377555616.1">
    <property type="nucleotide sequence ID" value="NZ_JBHUHQ010000013.1"/>
</dbReference>
<dbReference type="GO" id="GO:0032259">
    <property type="term" value="P:methylation"/>
    <property type="evidence" value="ECO:0007669"/>
    <property type="project" value="UniProtKB-KW"/>
</dbReference>
<keyword evidence="2 5" id="KW-0489">Methyltransferase</keyword>
<protein>
    <submittedName>
        <fullName evidence="5">Class I SAM-dependent methyltransferase</fullName>
        <ecNumber evidence="5">2.1.1.-</ecNumber>
    </submittedName>
</protein>
<dbReference type="InterPro" id="IPR051052">
    <property type="entry name" value="Diverse_substrate_MTase"/>
</dbReference>
<reference evidence="6" key="1">
    <citation type="journal article" date="2019" name="Int. J. Syst. Evol. Microbiol.">
        <title>The Global Catalogue of Microorganisms (GCM) 10K type strain sequencing project: providing services to taxonomists for standard genome sequencing and annotation.</title>
        <authorList>
            <consortium name="The Broad Institute Genomics Platform"/>
            <consortium name="The Broad Institute Genome Sequencing Center for Infectious Disease"/>
            <person name="Wu L."/>
            <person name="Ma J."/>
        </authorList>
    </citation>
    <scope>NUCLEOTIDE SEQUENCE [LARGE SCALE GENOMIC DNA]</scope>
    <source>
        <strain evidence="6">R28</strain>
    </source>
</reference>
<dbReference type="SUPFAM" id="SSF53335">
    <property type="entry name" value="S-adenosyl-L-methionine-dependent methyltransferases"/>
    <property type="match status" value="1"/>
</dbReference>
<dbReference type="PANTHER" id="PTHR44942">
    <property type="entry name" value="METHYLTRANSF_11 DOMAIN-CONTAINING PROTEIN"/>
    <property type="match status" value="1"/>
</dbReference>
<dbReference type="InterPro" id="IPR029063">
    <property type="entry name" value="SAM-dependent_MTases_sf"/>
</dbReference>
<keyword evidence="3 5" id="KW-0808">Transferase</keyword>
<dbReference type="EMBL" id="JBHUHQ010000013">
    <property type="protein sequence ID" value="MFD2044039.1"/>
    <property type="molecule type" value="Genomic_DNA"/>
</dbReference>
<name>A0ABW4VXZ2_9BACI</name>
<comment type="caution">
    <text evidence="5">The sequence shown here is derived from an EMBL/GenBank/DDBJ whole genome shotgun (WGS) entry which is preliminary data.</text>
</comment>
<dbReference type="CDD" id="cd02440">
    <property type="entry name" value="AdoMet_MTases"/>
    <property type="match status" value="1"/>
</dbReference>
<evidence type="ECO:0000256" key="3">
    <source>
        <dbReference type="ARBA" id="ARBA00022679"/>
    </source>
</evidence>
<dbReference type="EC" id="2.1.1.-" evidence="5"/>
<dbReference type="GO" id="GO:0008168">
    <property type="term" value="F:methyltransferase activity"/>
    <property type="evidence" value="ECO:0007669"/>
    <property type="project" value="UniProtKB-KW"/>
</dbReference>
<feature type="domain" description="Methyltransferase type 11" evidence="4">
    <location>
        <begin position="46"/>
        <end position="139"/>
    </location>
</feature>
<accession>A0ABW4VXZ2</accession>
<proteinExistence type="inferred from homology"/>
<sequence>MKEKDDVKQAFSKNSEAYVTSSTHSKGKDLLQLVDWIEPTADMIILDIATGGGHVAKCLSEHVNTVYATDITKEMLNTASTHLKGYQNIHYVIADAENLPFLDHTFDVVTCRIAAHHFPNPEKFIRETERVLKPGGKFLLIDNVSPEDNAYDTFLNKLEKMRDYSHIRSLKVSEWKQLLHENQLGISHHELKKKTLPFEEWINRMIDSQYEKKAVTNYILSATEQIHTYFKVVNDNKGLHSISIDEWMVLCEKV</sequence>
<organism evidence="5 6">
    <name type="scientific">Ornithinibacillus salinisoli</name>
    <dbReference type="NCBI Taxonomy" id="1848459"/>
    <lineage>
        <taxon>Bacteria</taxon>
        <taxon>Bacillati</taxon>
        <taxon>Bacillota</taxon>
        <taxon>Bacilli</taxon>
        <taxon>Bacillales</taxon>
        <taxon>Bacillaceae</taxon>
        <taxon>Ornithinibacillus</taxon>
    </lineage>
</organism>
<evidence type="ECO:0000313" key="5">
    <source>
        <dbReference type="EMBL" id="MFD2044039.1"/>
    </source>
</evidence>
<evidence type="ECO:0000259" key="4">
    <source>
        <dbReference type="Pfam" id="PF08241"/>
    </source>
</evidence>
<dbReference type="Gene3D" id="3.40.50.150">
    <property type="entry name" value="Vaccinia Virus protein VP39"/>
    <property type="match status" value="1"/>
</dbReference>
<gene>
    <name evidence="5" type="ORF">ACFSJF_07175</name>
</gene>
<dbReference type="PANTHER" id="PTHR44942:SF4">
    <property type="entry name" value="METHYLTRANSFERASE TYPE 11 DOMAIN-CONTAINING PROTEIN"/>
    <property type="match status" value="1"/>
</dbReference>